<feature type="region of interest" description="Disordered" evidence="1">
    <location>
        <begin position="1"/>
        <end position="54"/>
    </location>
</feature>
<accession>A0A916WHK3</accession>
<dbReference type="RefSeq" id="WP_188510085.1">
    <property type="nucleotide sequence ID" value="NZ_BMGB01000001.1"/>
</dbReference>
<name>A0A916WHK3_9MICO</name>
<dbReference type="AlphaFoldDB" id="A0A916WHK3"/>
<dbReference type="EMBL" id="BMGB01000001">
    <property type="protein sequence ID" value="GGB01941.1"/>
    <property type="molecule type" value="Genomic_DNA"/>
</dbReference>
<evidence type="ECO:0000256" key="1">
    <source>
        <dbReference type="SAM" id="MobiDB-lite"/>
    </source>
</evidence>
<evidence type="ECO:0000313" key="3">
    <source>
        <dbReference type="Proteomes" id="UP000606922"/>
    </source>
</evidence>
<organism evidence="2 3">
    <name type="scientific">Conyzicola nivalis</name>
    <dbReference type="NCBI Taxonomy" id="1477021"/>
    <lineage>
        <taxon>Bacteria</taxon>
        <taxon>Bacillati</taxon>
        <taxon>Actinomycetota</taxon>
        <taxon>Actinomycetes</taxon>
        <taxon>Micrococcales</taxon>
        <taxon>Microbacteriaceae</taxon>
        <taxon>Conyzicola</taxon>
    </lineage>
</organism>
<comment type="caution">
    <text evidence="2">The sequence shown here is derived from an EMBL/GenBank/DDBJ whole genome shotgun (WGS) entry which is preliminary data.</text>
</comment>
<feature type="compositionally biased region" description="Acidic residues" evidence="1">
    <location>
        <begin position="43"/>
        <end position="54"/>
    </location>
</feature>
<reference evidence="2" key="2">
    <citation type="submission" date="2020-09" db="EMBL/GenBank/DDBJ databases">
        <authorList>
            <person name="Sun Q."/>
            <person name="Zhou Y."/>
        </authorList>
    </citation>
    <scope>NUCLEOTIDE SEQUENCE</scope>
    <source>
        <strain evidence="2">CGMCC 1.12813</strain>
    </source>
</reference>
<gene>
    <name evidence="2" type="ORF">GCM10010979_15680</name>
</gene>
<sequence length="54" mass="5785">MTTENTRGDAQPSDEPTAAELELQDSLRSIRNVGENAGRGSEPDEDDEATSPHS</sequence>
<evidence type="ECO:0000313" key="2">
    <source>
        <dbReference type="EMBL" id="GGB01941.1"/>
    </source>
</evidence>
<protein>
    <submittedName>
        <fullName evidence="2">Uncharacterized protein</fullName>
    </submittedName>
</protein>
<reference evidence="2" key="1">
    <citation type="journal article" date="2014" name="Int. J. Syst. Evol. Microbiol.">
        <title>Complete genome sequence of Corynebacterium casei LMG S-19264T (=DSM 44701T), isolated from a smear-ripened cheese.</title>
        <authorList>
            <consortium name="US DOE Joint Genome Institute (JGI-PGF)"/>
            <person name="Walter F."/>
            <person name="Albersmeier A."/>
            <person name="Kalinowski J."/>
            <person name="Ruckert C."/>
        </authorList>
    </citation>
    <scope>NUCLEOTIDE SEQUENCE</scope>
    <source>
        <strain evidence="2">CGMCC 1.12813</strain>
    </source>
</reference>
<keyword evidence="3" id="KW-1185">Reference proteome</keyword>
<dbReference type="Proteomes" id="UP000606922">
    <property type="component" value="Unassembled WGS sequence"/>
</dbReference>
<proteinExistence type="predicted"/>